<name>A0ABD3GLC6_9MARC</name>
<sequence>MPNIIAQQRTLIVDTPTEAEILESLKLLPSGKSPSSDGFASKAVLILWPIVGKRYTKAVLEFWRTGNLLLFFKDGILFLLPKVDIPDPADREESVVPTWLGLFGVQLVQASEPTRYLGAAIVADWRGVSNTDQILAKVTRRAQLFSSSLLSFEARVIGLKHLVFATLIYPLFTMPIKKALKRRVK</sequence>
<dbReference type="AlphaFoldDB" id="A0ABD3GLC6"/>
<accession>A0ABD3GLC6</accession>
<evidence type="ECO:0008006" key="3">
    <source>
        <dbReference type="Google" id="ProtNLM"/>
    </source>
</evidence>
<reference evidence="1 2" key="1">
    <citation type="submission" date="2024-09" db="EMBL/GenBank/DDBJ databases">
        <title>Chromosome-scale assembly of Riccia sorocarpa.</title>
        <authorList>
            <person name="Paukszto L."/>
        </authorList>
    </citation>
    <scope>NUCLEOTIDE SEQUENCE [LARGE SCALE GENOMIC DNA]</scope>
    <source>
        <strain evidence="1">LP-2024</strain>
        <tissue evidence="1">Aerial parts of the thallus</tissue>
    </source>
</reference>
<evidence type="ECO:0000313" key="2">
    <source>
        <dbReference type="Proteomes" id="UP001633002"/>
    </source>
</evidence>
<evidence type="ECO:0000313" key="1">
    <source>
        <dbReference type="EMBL" id="KAL3679396.1"/>
    </source>
</evidence>
<gene>
    <name evidence="1" type="ORF">R1sor_022352</name>
</gene>
<keyword evidence="2" id="KW-1185">Reference proteome</keyword>
<proteinExistence type="predicted"/>
<protein>
    <recommendedName>
        <fullName evidence="3">DUF4283 domain-containing protein</fullName>
    </recommendedName>
</protein>
<dbReference type="Proteomes" id="UP001633002">
    <property type="component" value="Unassembled WGS sequence"/>
</dbReference>
<organism evidence="1 2">
    <name type="scientific">Riccia sorocarpa</name>
    <dbReference type="NCBI Taxonomy" id="122646"/>
    <lineage>
        <taxon>Eukaryota</taxon>
        <taxon>Viridiplantae</taxon>
        <taxon>Streptophyta</taxon>
        <taxon>Embryophyta</taxon>
        <taxon>Marchantiophyta</taxon>
        <taxon>Marchantiopsida</taxon>
        <taxon>Marchantiidae</taxon>
        <taxon>Marchantiales</taxon>
        <taxon>Ricciaceae</taxon>
        <taxon>Riccia</taxon>
    </lineage>
</organism>
<comment type="caution">
    <text evidence="1">The sequence shown here is derived from an EMBL/GenBank/DDBJ whole genome shotgun (WGS) entry which is preliminary data.</text>
</comment>
<dbReference type="EMBL" id="JBJQOH010000007">
    <property type="protein sequence ID" value="KAL3679396.1"/>
    <property type="molecule type" value="Genomic_DNA"/>
</dbReference>